<evidence type="ECO:0000313" key="1">
    <source>
        <dbReference type="EMBL" id="CDH43073.1"/>
    </source>
</evidence>
<dbReference type="Gene3D" id="1.25.40.10">
    <property type="entry name" value="Tetratricopeptide repeat domain"/>
    <property type="match status" value="1"/>
</dbReference>
<dbReference type="EMBL" id="CBTK010000002">
    <property type="protein sequence ID" value="CDH43073.1"/>
    <property type="molecule type" value="Genomic_DNA"/>
</dbReference>
<dbReference type="SUPFAM" id="SSF48452">
    <property type="entry name" value="TPR-like"/>
    <property type="match status" value="1"/>
</dbReference>
<dbReference type="Proteomes" id="UP000019184">
    <property type="component" value="Unassembled WGS sequence"/>
</dbReference>
<protein>
    <recommendedName>
        <fullName evidence="3">Tetratricopeptide repeat protein</fullName>
    </recommendedName>
</protein>
<comment type="caution">
    <text evidence="1">The sequence shown here is derived from an EMBL/GenBank/DDBJ whole genome shotgun (WGS) entry which is preliminary data.</text>
</comment>
<dbReference type="InterPro" id="IPR011990">
    <property type="entry name" value="TPR-like_helical_dom_sf"/>
</dbReference>
<accession>A0A7U7J261</accession>
<dbReference type="RefSeq" id="WP_051497227.1">
    <property type="nucleotide sequence ID" value="NZ_CBTK010000002.1"/>
</dbReference>
<sequence length="219" mass="24582">MNGYIHAHLIVQILITLWVCSFTPVSFAQDKDCPEARGVFGKPLDYNDPAIRKPHGEYGGKTYLSMVENVHFTSNVESLKSGQTSGADPMGDIAYTLNAFPNHHRALWSVSRLQFKQGKPTKPSAECLLERAIRFSPKDVAVRVIYGAHLHKAGKLNEALQQYLAAEKINPKWAELHNNIGLLYFDLKQYAQAKQHAQLAYQLGYPLPGLRNKLKRVGQ</sequence>
<gene>
    <name evidence="1" type="ORF">BN874_100026</name>
</gene>
<keyword evidence="2" id="KW-1185">Reference proteome</keyword>
<evidence type="ECO:0008006" key="3">
    <source>
        <dbReference type="Google" id="ProtNLM"/>
    </source>
</evidence>
<proteinExistence type="predicted"/>
<reference evidence="1 2" key="1">
    <citation type="journal article" date="2014" name="ISME J.">
        <title>Candidatus Competibacter-lineage genomes retrieved from metagenomes reveal functional metabolic diversity.</title>
        <authorList>
            <person name="McIlroy S.J."/>
            <person name="Albertsen M."/>
            <person name="Andresen E.K."/>
            <person name="Saunders A.M."/>
            <person name="Kristiansen R."/>
            <person name="Stokholm-Bjerregaard M."/>
            <person name="Nielsen K.L."/>
            <person name="Nielsen P.H."/>
        </authorList>
    </citation>
    <scope>NUCLEOTIDE SEQUENCE [LARGE SCALE GENOMIC DNA]</scope>
    <source>
        <strain evidence="1 2">Run_B_J11</strain>
    </source>
</reference>
<name>A0A7U7J261_9GAMM</name>
<dbReference type="AlphaFoldDB" id="A0A7U7J261"/>
<dbReference type="OrthoDB" id="8525350at2"/>
<organism evidence="1 2">
    <name type="scientific">Candidatus Contendobacter odensis Run_B_J11</name>
    <dbReference type="NCBI Taxonomy" id="1400861"/>
    <lineage>
        <taxon>Bacteria</taxon>
        <taxon>Pseudomonadati</taxon>
        <taxon>Pseudomonadota</taxon>
        <taxon>Gammaproteobacteria</taxon>
        <taxon>Candidatus Competibacteraceae</taxon>
        <taxon>Candidatus Contendibacter</taxon>
    </lineage>
</organism>
<dbReference type="Pfam" id="PF13414">
    <property type="entry name" value="TPR_11"/>
    <property type="match status" value="1"/>
</dbReference>
<evidence type="ECO:0000313" key="2">
    <source>
        <dbReference type="Proteomes" id="UP000019184"/>
    </source>
</evidence>